<dbReference type="EC" id="2.3.2.26" evidence="3"/>
<evidence type="ECO:0000256" key="3">
    <source>
        <dbReference type="ARBA" id="ARBA00012485"/>
    </source>
</evidence>
<comment type="catalytic activity">
    <reaction evidence="1">
        <text>S-ubiquitinyl-[E2 ubiquitin-conjugating enzyme]-L-cysteine + [acceptor protein]-L-lysine = [E2 ubiquitin-conjugating enzyme]-L-cysteine + N(6)-ubiquitinyl-[acceptor protein]-L-lysine.</text>
        <dbReference type="EC" id="2.3.2.26"/>
    </reaction>
</comment>
<keyword evidence="5 6" id="KW-0833">Ubl conjugation pathway</keyword>
<evidence type="ECO:0000256" key="4">
    <source>
        <dbReference type="ARBA" id="ARBA00022679"/>
    </source>
</evidence>
<evidence type="ECO:0000256" key="5">
    <source>
        <dbReference type="ARBA" id="ARBA00022786"/>
    </source>
</evidence>
<dbReference type="Pfam" id="PF00632">
    <property type="entry name" value="HECT"/>
    <property type="match status" value="1"/>
</dbReference>
<dbReference type="SMART" id="SM00119">
    <property type="entry name" value="HECTc"/>
    <property type="match status" value="1"/>
</dbReference>
<dbReference type="EMBL" id="JARBDR010000342">
    <property type="protein sequence ID" value="KAJ8313953.1"/>
    <property type="molecule type" value="Genomic_DNA"/>
</dbReference>
<comment type="caution">
    <text evidence="6">Lacks conserved residue(s) required for the propagation of feature annotation.</text>
</comment>
<reference evidence="8 9" key="1">
    <citation type="submission" date="2022-12" db="EMBL/GenBank/DDBJ databases">
        <title>Chromosome-level genome of Tegillarca granosa.</title>
        <authorList>
            <person name="Kim J."/>
        </authorList>
    </citation>
    <scope>NUCLEOTIDE SEQUENCE [LARGE SCALE GENOMIC DNA]</scope>
    <source>
        <strain evidence="8">Teg-2019</strain>
        <tissue evidence="8">Adductor muscle</tissue>
    </source>
</reference>
<proteinExistence type="predicted"/>
<accession>A0ABQ9F9A8</accession>
<evidence type="ECO:0000256" key="6">
    <source>
        <dbReference type="PROSITE-ProRule" id="PRU00104"/>
    </source>
</evidence>
<dbReference type="InterPro" id="IPR035983">
    <property type="entry name" value="Hect_E3_ubiquitin_ligase"/>
</dbReference>
<dbReference type="PROSITE" id="PS50237">
    <property type="entry name" value="HECT"/>
    <property type="match status" value="1"/>
</dbReference>
<comment type="pathway">
    <text evidence="2">Protein modification; protein ubiquitination.</text>
</comment>
<dbReference type="InterPro" id="IPR000569">
    <property type="entry name" value="HECT_dom"/>
</dbReference>
<feature type="domain" description="HECT" evidence="7">
    <location>
        <begin position="135"/>
        <end position="279"/>
    </location>
</feature>
<organism evidence="8 9">
    <name type="scientific">Tegillarca granosa</name>
    <name type="common">Malaysian cockle</name>
    <name type="synonym">Anadara granosa</name>
    <dbReference type="NCBI Taxonomy" id="220873"/>
    <lineage>
        <taxon>Eukaryota</taxon>
        <taxon>Metazoa</taxon>
        <taxon>Spiralia</taxon>
        <taxon>Lophotrochozoa</taxon>
        <taxon>Mollusca</taxon>
        <taxon>Bivalvia</taxon>
        <taxon>Autobranchia</taxon>
        <taxon>Pteriomorphia</taxon>
        <taxon>Arcoida</taxon>
        <taxon>Arcoidea</taxon>
        <taxon>Arcidae</taxon>
        <taxon>Tegillarca</taxon>
    </lineage>
</organism>
<dbReference type="Gene3D" id="3.90.1750.10">
    <property type="entry name" value="Hect, E3 ligase catalytic domains"/>
    <property type="match status" value="2"/>
</dbReference>
<keyword evidence="9" id="KW-1185">Reference proteome</keyword>
<gene>
    <name evidence="8" type="ORF">KUTeg_008514</name>
</gene>
<dbReference type="SUPFAM" id="SSF56204">
    <property type="entry name" value="Hect, E3 ligase catalytic domain"/>
    <property type="match status" value="1"/>
</dbReference>
<dbReference type="InterPro" id="IPR050409">
    <property type="entry name" value="E3_ubiq-protein_ligase"/>
</dbReference>
<evidence type="ECO:0000313" key="8">
    <source>
        <dbReference type="EMBL" id="KAJ8313953.1"/>
    </source>
</evidence>
<keyword evidence="4" id="KW-0808">Transferase</keyword>
<sequence>MTYNEKVVAFLRQPGITDILMETYPAYTTSSKLPEKINKIKSEGTEALDRLCNDLDLTLLLSMFENEIMSYVPPQLLQPRSDSPNETPQGSPKFPLLMVRRDHVLEDSFNKIMSTPKRELQKSKLYITFIGEEGFRFAGRVLGLAVVHQYLLDAFFTGPFYKALLRVPWSLSDVEAIDAEFHQSLSWVKENDISELDMDLTFSVNEDVFGQVLDGRLISMFDAKELELVIAGTVEIDVHDWRKHTEYRSGYHDNHQVIQWFWTAMDKFDNEKRLRLLQK</sequence>
<evidence type="ECO:0000259" key="7">
    <source>
        <dbReference type="PROSITE" id="PS50237"/>
    </source>
</evidence>
<dbReference type="PANTHER" id="PTHR11254">
    <property type="entry name" value="HECT DOMAIN UBIQUITIN-PROTEIN LIGASE"/>
    <property type="match status" value="1"/>
</dbReference>
<evidence type="ECO:0000256" key="1">
    <source>
        <dbReference type="ARBA" id="ARBA00000885"/>
    </source>
</evidence>
<comment type="caution">
    <text evidence="8">The sequence shown here is derived from an EMBL/GenBank/DDBJ whole genome shotgun (WGS) entry which is preliminary data.</text>
</comment>
<dbReference type="Gene3D" id="3.30.2410.10">
    <property type="entry name" value="Hect, E3 ligase catalytic domain"/>
    <property type="match status" value="1"/>
</dbReference>
<dbReference type="Proteomes" id="UP001217089">
    <property type="component" value="Unassembled WGS sequence"/>
</dbReference>
<evidence type="ECO:0000256" key="2">
    <source>
        <dbReference type="ARBA" id="ARBA00004906"/>
    </source>
</evidence>
<evidence type="ECO:0000313" key="9">
    <source>
        <dbReference type="Proteomes" id="UP001217089"/>
    </source>
</evidence>
<protein>
    <recommendedName>
        <fullName evidence="3">HECT-type E3 ubiquitin transferase</fullName>
        <ecNumber evidence="3">2.3.2.26</ecNumber>
    </recommendedName>
</protein>
<dbReference type="PANTHER" id="PTHR11254:SF320">
    <property type="entry name" value="HECT-TYPE E3 UBIQUITIN TRANSFERASE"/>
    <property type="match status" value="1"/>
</dbReference>
<name>A0ABQ9F9A8_TEGGR</name>